<name>A0AAV9IPC9_CYACA</name>
<evidence type="ECO:0000313" key="3">
    <source>
        <dbReference type="Proteomes" id="UP001301350"/>
    </source>
</evidence>
<gene>
    <name evidence="2" type="ORF">CDCA_CDCA01G0195</name>
</gene>
<evidence type="ECO:0008006" key="4">
    <source>
        <dbReference type="Google" id="ProtNLM"/>
    </source>
</evidence>
<dbReference type="Proteomes" id="UP001301350">
    <property type="component" value="Unassembled WGS sequence"/>
</dbReference>
<feature type="region of interest" description="Disordered" evidence="1">
    <location>
        <begin position="393"/>
        <end position="430"/>
    </location>
</feature>
<organism evidence="2 3">
    <name type="scientific">Cyanidium caldarium</name>
    <name type="common">Red alga</name>
    <dbReference type="NCBI Taxonomy" id="2771"/>
    <lineage>
        <taxon>Eukaryota</taxon>
        <taxon>Rhodophyta</taxon>
        <taxon>Bangiophyceae</taxon>
        <taxon>Cyanidiales</taxon>
        <taxon>Cyanidiaceae</taxon>
        <taxon>Cyanidium</taxon>
    </lineage>
</organism>
<comment type="caution">
    <text evidence="2">The sequence shown here is derived from an EMBL/GenBank/DDBJ whole genome shotgun (WGS) entry which is preliminary data.</text>
</comment>
<evidence type="ECO:0000256" key="1">
    <source>
        <dbReference type="SAM" id="MobiDB-lite"/>
    </source>
</evidence>
<protein>
    <recommendedName>
        <fullName evidence="4">S1 motif domain-containing protein</fullName>
    </recommendedName>
</protein>
<sequence length="455" mass="50682">MWHWQRLARRSSMRRFISAISSQSARYFRGWSAVRWAPAAAGLSSPSTGASWRLGRTRNASTEGNDAPPSPSMDSTNHLSPDGVPGNTLNDATATSSDEPASFARLFADSSFAGALPRGTLLRGRVVSAKPPFIRVDFGLKREVPFVPAELLGCGQVGDEVVMPLMQMEDDFGEPVMDHSGQYLLPQLAAQRYRLLEPPPADVQEAERRQGQLRFVFGRVLAVRRGGMTVKVLGLEMFVPRSHCLLLVPSAEYRSDDEPLIGSYVPLALLSTNFYLEGADAWATAAAVGANIASAGARPERSAFGTRRVRVLPVASTYAGYVYILTQMLRHADTLQLNGEERVAYLRLLTRVLWDRSGVVRRFHMGTALPELRRLAGKQLLVESQHYRMREYEPPWRRTPRAPPAAADADGRRPLQVPLSEQRGAAVEQEVSEMRRRRAFRFRSLLESRRRDGKK</sequence>
<feature type="compositionally biased region" description="Polar residues" evidence="1">
    <location>
        <begin position="87"/>
        <end position="96"/>
    </location>
</feature>
<keyword evidence="3" id="KW-1185">Reference proteome</keyword>
<proteinExistence type="predicted"/>
<feature type="region of interest" description="Disordered" evidence="1">
    <location>
        <begin position="58"/>
        <end position="96"/>
    </location>
</feature>
<dbReference type="EMBL" id="JANCYW010000001">
    <property type="protein sequence ID" value="KAK4534170.1"/>
    <property type="molecule type" value="Genomic_DNA"/>
</dbReference>
<evidence type="ECO:0000313" key="2">
    <source>
        <dbReference type="EMBL" id="KAK4534170.1"/>
    </source>
</evidence>
<dbReference type="AlphaFoldDB" id="A0AAV9IPC9"/>
<accession>A0AAV9IPC9</accession>
<reference evidence="2 3" key="1">
    <citation type="submission" date="2022-07" db="EMBL/GenBank/DDBJ databases">
        <title>Genome-wide signatures of adaptation to extreme environments.</title>
        <authorList>
            <person name="Cho C.H."/>
            <person name="Yoon H.S."/>
        </authorList>
    </citation>
    <scope>NUCLEOTIDE SEQUENCE [LARGE SCALE GENOMIC DNA]</scope>
    <source>
        <strain evidence="2 3">DBV 063 E5</strain>
    </source>
</reference>